<dbReference type="GeneID" id="54290047"/>
<keyword evidence="3" id="KW-1185">Reference proteome</keyword>
<evidence type="ECO:0000313" key="2">
    <source>
        <dbReference type="EMBL" id="KAF2010844.1"/>
    </source>
</evidence>
<dbReference type="RefSeq" id="XP_033379183.1">
    <property type="nucleotide sequence ID" value="XM_033532650.1"/>
</dbReference>
<protein>
    <submittedName>
        <fullName evidence="2">Uncharacterized protein</fullName>
    </submittedName>
</protein>
<reference evidence="2" key="1">
    <citation type="journal article" date="2020" name="Stud. Mycol.">
        <title>101 Dothideomycetes genomes: a test case for predicting lifestyles and emergence of pathogens.</title>
        <authorList>
            <person name="Haridas S."/>
            <person name="Albert R."/>
            <person name="Binder M."/>
            <person name="Bloem J."/>
            <person name="Labutti K."/>
            <person name="Salamov A."/>
            <person name="Andreopoulos B."/>
            <person name="Baker S."/>
            <person name="Barry K."/>
            <person name="Bills G."/>
            <person name="Bluhm B."/>
            <person name="Cannon C."/>
            <person name="Castanera R."/>
            <person name="Culley D."/>
            <person name="Daum C."/>
            <person name="Ezra D."/>
            <person name="Gonzalez J."/>
            <person name="Henrissat B."/>
            <person name="Kuo A."/>
            <person name="Liang C."/>
            <person name="Lipzen A."/>
            <person name="Lutzoni F."/>
            <person name="Magnuson J."/>
            <person name="Mondo S."/>
            <person name="Nolan M."/>
            <person name="Ohm R."/>
            <person name="Pangilinan J."/>
            <person name="Park H.-J."/>
            <person name="Ramirez L."/>
            <person name="Alfaro M."/>
            <person name="Sun H."/>
            <person name="Tritt A."/>
            <person name="Yoshinaga Y."/>
            <person name="Zwiers L.-H."/>
            <person name="Turgeon B."/>
            <person name="Goodwin S."/>
            <person name="Spatafora J."/>
            <person name="Crous P."/>
            <person name="Grigoriev I."/>
        </authorList>
    </citation>
    <scope>NUCLEOTIDE SEQUENCE</scope>
    <source>
        <strain evidence="2">CBS 175.79</strain>
    </source>
</reference>
<dbReference type="Proteomes" id="UP000799778">
    <property type="component" value="Unassembled WGS sequence"/>
</dbReference>
<feature type="compositionally biased region" description="Polar residues" evidence="1">
    <location>
        <begin position="34"/>
        <end position="46"/>
    </location>
</feature>
<feature type="region of interest" description="Disordered" evidence="1">
    <location>
        <begin position="92"/>
        <end position="130"/>
    </location>
</feature>
<dbReference type="OrthoDB" id="3944130at2759"/>
<evidence type="ECO:0000256" key="1">
    <source>
        <dbReference type="SAM" id="MobiDB-lite"/>
    </source>
</evidence>
<sequence length="130" mass="14905">MLSTCARQLPRAPLRTRYPPTCQSSCYRLSQSSRPFSSTRAAFDQQQNHRKESFRSRLNSALKSTKIEWKPIPIALGVTFLGAFQIYRIQRREKHTQSGGTDSQDVDSLGTPKKRERIRPSGPWSVQFYG</sequence>
<gene>
    <name evidence="2" type="ORF">BU24DRAFT_47017</name>
</gene>
<dbReference type="AlphaFoldDB" id="A0A6A5XDJ8"/>
<organism evidence="2 3">
    <name type="scientific">Aaosphaeria arxii CBS 175.79</name>
    <dbReference type="NCBI Taxonomy" id="1450172"/>
    <lineage>
        <taxon>Eukaryota</taxon>
        <taxon>Fungi</taxon>
        <taxon>Dikarya</taxon>
        <taxon>Ascomycota</taxon>
        <taxon>Pezizomycotina</taxon>
        <taxon>Dothideomycetes</taxon>
        <taxon>Pleosporomycetidae</taxon>
        <taxon>Pleosporales</taxon>
        <taxon>Pleosporales incertae sedis</taxon>
        <taxon>Aaosphaeria</taxon>
    </lineage>
</organism>
<accession>A0A6A5XDJ8</accession>
<feature type="region of interest" description="Disordered" evidence="1">
    <location>
        <begin position="34"/>
        <end position="55"/>
    </location>
</feature>
<dbReference type="EMBL" id="ML978075">
    <property type="protein sequence ID" value="KAF2010844.1"/>
    <property type="molecule type" value="Genomic_DNA"/>
</dbReference>
<evidence type="ECO:0000313" key="3">
    <source>
        <dbReference type="Proteomes" id="UP000799778"/>
    </source>
</evidence>
<proteinExistence type="predicted"/>
<name>A0A6A5XDJ8_9PLEO</name>